<evidence type="ECO:0000313" key="2">
    <source>
        <dbReference type="EMBL" id="OYD16968.1"/>
    </source>
</evidence>
<feature type="compositionally biased region" description="Low complexity" evidence="1">
    <location>
        <begin position="355"/>
        <end position="372"/>
    </location>
</feature>
<accession>A0A235BX84</accession>
<sequence>MRIYKGDIDKLKLASASSGKEEKEILHELLNKVPLDVFEELKQIASARAPAKRRKLTEAVLPETRPPGGTNIGDRLKSVIADAVETKVYLKTLGISLGDEPKQQSPYPPYWGQPPQQYPYPQPKEKRDIMETVAELKALDSLEKKETDPAILAILKELKDAQVKRLQTPAKQPKSGIRERLDELKEYAMTMRIFGTPDEAKKAEDLWREEMKDMRKELHQAQMDSMQRESNWKHQDLTRQITEIRNAPTEFDQITRMSQLSEKDPAIRAFMHKRLGIKDKGEPLTPEKLGKYIENVQVPVGKIAKMIWGYVEQHKGAAKPPPPTTIPPGAEIHEVTPEELATLPEQHLPPEITSTQPTQPLQVVPQPTKQTPAEPGTMPSDKHLIGETPTLEQRKETARQMLLGGTPVNLITKATKLSGQQIRGMKGSLVKQGKIKPKKQKIPKPTKKEEK</sequence>
<feature type="region of interest" description="Disordered" evidence="1">
    <location>
        <begin position="355"/>
        <end position="384"/>
    </location>
</feature>
<gene>
    <name evidence="2" type="ORF">CH330_01480</name>
</gene>
<feature type="region of interest" description="Disordered" evidence="1">
    <location>
        <begin position="419"/>
        <end position="451"/>
    </location>
</feature>
<organism evidence="2 3">
    <name type="scientific">candidate division WOR-3 bacterium JGI_Cruoil_03_51_56</name>
    <dbReference type="NCBI Taxonomy" id="1973747"/>
    <lineage>
        <taxon>Bacteria</taxon>
        <taxon>Bacteria division WOR-3</taxon>
    </lineage>
</organism>
<evidence type="ECO:0000256" key="1">
    <source>
        <dbReference type="SAM" id="MobiDB-lite"/>
    </source>
</evidence>
<comment type="caution">
    <text evidence="2">The sequence shown here is derived from an EMBL/GenBank/DDBJ whole genome shotgun (WGS) entry which is preliminary data.</text>
</comment>
<dbReference type="Proteomes" id="UP000215559">
    <property type="component" value="Unassembled WGS sequence"/>
</dbReference>
<evidence type="ECO:0000313" key="3">
    <source>
        <dbReference type="Proteomes" id="UP000215559"/>
    </source>
</evidence>
<reference evidence="2 3" key="1">
    <citation type="submission" date="2017-07" db="EMBL/GenBank/DDBJ databases">
        <title>Recovery of genomes from metagenomes via a dereplication, aggregation, and scoring strategy.</title>
        <authorList>
            <person name="Sieber C.M."/>
            <person name="Probst A.J."/>
            <person name="Sharrar A."/>
            <person name="Thomas B.C."/>
            <person name="Hess M."/>
            <person name="Tringe S.G."/>
            <person name="Banfield J.F."/>
        </authorList>
    </citation>
    <scope>NUCLEOTIDE SEQUENCE [LARGE SCALE GENOMIC DNA]</scope>
    <source>
        <strain evidence="2">JGI_Cruoil_03_51_56</strain>
    </source>
</reference>
<proteinExistence type="predicted"/>
<protein>
    <submittedName>
        <fullName evidence="2">Uncharacterized protein</fullName>
    </submittedName>
</protein>
<feature type="compositionally biased region" description="Basic residues" evidence="1">
    <location>
        <begin position="433"/>
        <end position="445"/>
    </location>
</feature>
<dbReference type="AlphaFoldDB" id="A0A235BX84"/>
<dbReference type="EMBL" id="NOZP01000031">
    <property type="protein sequence ID" value="OYD16968.1"/>
    <property type="molecule type" value="Genomic_DNA"/>
</dbReference>
<name>A0A235BX84_UNCW3</name>